<keyword evidence="4 8" id="KW-0812">Transmembrane</keyword>
<dbReference type="SUPFAM" id="SSF82689">
    <property type="entry name" value="Mechanosensitive channel protein MscS (YggB), C-terminal domain"/>
    <property type="match status" value="1"/>
</dbReference>
<name>A0A6N8FCL0_9GAMM</name>
<dbReference type="Pfam" id="PF21082">
    <property type="entry name" value="MS_channel_3rd"/>
    <property type="match status" value="1"/>
</dbReference>
<dbReference type="Proteomes" id="UP000439994">
    <property type="component" value="Unassembled WGS sequence"/>
</dbReference>
<dbReference type="GO" id="GO:0005886">
    <property type="term" value="C:plasma membrane"/>
    <property type="evidence" value="ECO:0007669"/>
    <property type="project" value="UniProtKB-SubCell"/>
</dbReference>
<keyword evidence="5 8" id="KW-1133">Transmembrane helix</keyword>
<keyword evidence="3" id="KW-1003">Cell membrane</keyword>
<sequence length="310" mass="33952">MIDAAWLDVQLFKVGDFSLKLGQLISFFVVLVITAVVSKVLQAGFNRLARQQGNTSHHHLYIISRIIHYLILFVGFIIALTMLGFKVTELAIMASALGIGIGLGLQGMVNNFVSGLMIMFERSLKVGDFIEISSGLVGEVIEINMRATLVRTNDNIDILIPNADLVSGIVTNWTLADNVRRFRIPFSVAYGSDKEVVKTAALEAAKAVNYTLSVPGRQPIVWMTGFGDSAINFTLGVWVSHEQVKRPTALMSDYLWAIDDALRENNIEIPFPQRDLHIRSSEVGFGGSGANQSISSQSSSSDNIKPHDGK</sequence>
<dbReference type="GO" id="GO:0008381">
    <property type="term" value="F:mechanosensitive monoatomic ion channel activity"/>
    <property type="evidence" value="ECO:0007669"/>
    <property type="project" value="UniProtKB-ARBA"/>
</dbReference>
<dbReference type="RefSeq" id="WP_155695294.1">
    <property type="nucleotide sequence ID" value="NZ_WOCD01000003.1"/>
</dbReference>
<evidence type="ECO:0000256" key="2">
    <source>
        <dbReference type="ARBA" id="ARBA00008017"/>
    </source>
</evidence>
<feature type="transmembrane region" description="Helical" evidence="8">
    <location>
        <begin position="24"/>
        <end position="45"/>
    </location>
</feature>
<dbReference type="SUPFAM" id="SSF82861">
    <property type="entry name" value="Mechanosensitive channel protein MscS (YggB), transmembrane region"/>
    <property type="match status" value="1"/>
</dbReference>
<feature type="region of interest" description="Disordered" evidence="7">
    <location>
        <begin position="287"/>
        <end position="310"/>
    </location>
</feature>
<dbReference type="PANTHER" id="PTHR30347">
    <property type="entry name" value="POTASSIUM CHANNEL RELATED"/>
    <property type="match status" value="1"/>
</dbReference>
<dbReference type="InterPro" id="IPR011014">
    <property type="entry name" value="MscS_channel_TM-2"/>
</dbReference>
<comment type="caution">
    <text evidence="11">The sequence shown here is derived from an EMBL/GenBank/DDBJ whole genome shotgun (WGS) entry which is preliminary data.</text>
</comment>
<dbReference type="Pfam" id="PF00924">
    <property type="entry name" value="MS_channel_2nd"/>
    <property type="match status" value="1"/>
</dbReference>
<proteinExistence type="inferred from homology"/>
<dbReference type="PANTHER" id="PTHR30347:SF1">
    <property type="entry name" value="MECHANOSENSITIVE CHANNEL MSCK"/>
    <property type="match status" value="1"/>
</dbReference>
<evidence type="ECO:0000313" key="12">
    <source>
        <dbReference type="Proteomes" id="UP000439994"/>
    </source>
</evidence>
<dbReference type="EMBL" id="WOCD01000003">
    <property type="protein sequence ID" value="MUH72091.1"/>
    <property type="molecule type" value="Genomic_DNA"/>
</dbReference>
<reference evidence="11 12" key="1">
    <citation type="submission" date="2019-11" db="EMBL/GenBank/DDBJ databases">
        <title>P. haliotis isolates from Z. marina roots.</title>
        <authorList>
            <person name="Cohen M."/>
            <person name="Jospin G."/>
            <person name="Eisen J.A."/>
            <person name="Coil D.A."/>
        </authorList>
    </citation>
    <scope>NUCLEOTIDE SEQUENCE [LARGE SCALE GENOMIC DNA]</scope>
    <source>
        <strain evidence="11 12">UCD-MCMsp1aY</strain>
    </source>
</reference>
<keyword evidence="6 8" id="KW-0472">Membrane</keyword>
<dbReference type="Gene3D" id="1.10.287.1260">
    <property type="match status" value="1"/>
</dbReference>
<dbReference type="InterPro" id="IPR011066">
    <property type="entry name" value="MscS_channel_C_sf"/>
</dbReference>
<evidence type="ECO:0000256" key="3">
    <source>
        <dbReference type="ARBA" id="ARBA00022475"/>
    </source>
</evidence>
<comment type="subcellular location">
    <subcellularLocation>
        <location evidence="1">Cell membrane</location>
        <topology evidence="1">Multi-pass membrane protein</topology>
    </subcellularLocation>
</comment>
<keyword evidence="12" id="KW-1185">Reference proteome</keyword>
<evidence type="ECO:0000259" key="9">
    <source>
        <dbReference type="Pfam" id="PF00924"/>
    </source>
</evidence>
<dbReference type="InterPro" id="IPR006685">
    <property type="entry name" value="MscS_channel_2nd"/>
</dbReference>
<evidence type="ECO:0000259" key="10">
    <source>
        <dbReference type="Pfam" id="PF21082"/>
    </source>
</evidence>
<evidence type="ECO:0000256" key="8">
    <source>
        <dbReference type="SAM" id="Phobius"/>
    </source>
</evidence>
<gene>
    <name evidence="11" type="ORF">GNP35_06090</name>
</gene>
<accession>A0A6N8FCL0</accession>
<dbReference type="InterPro" id="IPR049278">
    <property type="entry name" value="MS_channel_C"/>
</dbReference>
<dbReference type="InterPro" id="IPR010920">
    <property type="entry name" value="LSM_dom_sf"/>
</dbReference>
<evidence type="ECO:0000256" key="6">
    <source>
        <dbReference type="ARBA" id="ARBA00023136"/>
    </source>
</evidence>
<feature type="transmembrane region" description="Helical" evidence="8">
    <location>
        <begin position="91"/>
        <end position="113"/>
    </location>
</feature>
<evidence type="ECO:0000256" key="4">
    <source>
        <dbReference type="ARBA" id="ARBA00022692"/>
    </source>
</evidence>
<comment type="similarity">
    <text evidence="2">Belongs to the MscS (TC 1.A.23) family.</text>
</comment>
<evidence type="ECO:0000256" key="7">
    <source>
        <dbReference type="SAM" id="MobiDB-lite"/>
    </source>
</evidence>
<evidence type="ECO:0000256" key="5">
    <source>
        <dbReference type="ARBA" id="ARBA00022989"/>
    </source>
</evidence>
<feature type="compositionally biased region" description="Low complexity" evidence="7">
    <location>
        <begin position="292"/>
        <end position="301"/>
    </location>
</feature>
<dbReference type="OrthoDB" id="9799209at2"/>
<dbReference type="SUPFAM" id="SSF50182">
    <property type="entry name" value="Sm-like ribonucleoproteins"/>
    <property type="match status" value="1"/>
</dbReference>
<protein>
    <submittedName>
        <fullName evidence="11">Mechanosensitive ion channel</fullName>
    </submittedName>
</protein>
<organism evidence="11 12">
    <name type="scientific">Psychrosphaera haliotis</name>
    <dbReference type="NCBI Taxonomy" id="555083"/>
    <lineage>
        <taxon>Bacteria</taxon>
        <taxon>Pseudomonadati</taxon>
        <taxon>Pseudomonadota</taxon>
        <taxon>Gammaproteobacteria</taxon>
        <taxon>Alteromonadales</taxon>
        <taxon>Pseudoalteromonadaceae</taxon>
        <taxon>Psychrosphaera</taxon>
    </lineage>
</organism>
<feature type="domain" description="Mechanosensitive ion channel MscS" evidence="9">
    <location>
        <begin position="108"/>
        <end position="174"/>
    </location>
</feature>
<feature type="domain" description="Mechanosensitive ion channel MscS C-terminal" evidence="10">
    <location>
        <begin position="183"/>
        <end position="269"/>
    </location>
</feature>
<dbReference type="InterPro" id="IPR023408">
    <property type="entry name" value="MscS_beta-dom_sf"/>
</dbReference>
<dbReference type="Gene3D" id="2.30.30.60">
    <property type="match status" value="1"/>
</dbReference>
<evidence type="ECO:0000313" key="11">
    <source>
        <dbReference type="EMBL" id="MUH72091.1"/>
    </source>
</evidence>
<dbReference type="InterPro" id="IPR052702">
    <property type="entry name" value="MscS-like_channel"/>
</dbReference>
<evidence type="ECO:0000256" key="1">
    <source>
        <dbReference type="ARBA" id="ARBA00004651"/>
    </source>
</evidence>
<dbReference type="AlphaFoldDB" id="A0A6N8FCL0"/>
<dbReference type="Gene3D" id="3.30.70.100">
    <property type="match status" value="1"/>
</dbReference>
<feature type="transmembrane region" description="Helical" evidence="8">
    <location>
        <begin position="66"/>
        <end position="85"/>
    </location>
</feature>